<dbReference type="STRING" id="47855.GA0070606_1186"/>
<dbReference type="Proteomes" id="UP000199001">
    <property type="component" value="Unassembled WGS sequence"/>
</dbReference>
<dbReference type="EMBL" id="FMHZ01000002">
    <property type="protein sequence ID" value="SCL47671.1"/>
    <property type="molecule type" value="Genomic_DNA"/>
</dbReference>
<keyword evidence="2" id="KW-1185">Reference proteome</keyword>
<reference evidence="2" key="1">
    <citation type="submission" date="2016-06" db="EMBL/GenBank/DDBJ databases">
        <authorList>
            <person name="Varghese N."/>
            <person name="Submissions Spin"/>
        </authorList>
    </citation>
    <scope>NUCLEOTIDE SEQUENCE [LARGE SCALE GENOMIC DNA]</scope>
    <source>
        <strain evidence="2">DSM 43903</strain>
    </source>
</reference>
<gene>
    <name evidence="1" type="ORF">GA0070606_1186</name>
</gene>
<evidence type="ECO:0000313" key="2">
    <source>
        <dbReference type="Proteomes" id="UP000199001"/>
    </source>
</evidence>
<name>A0A1C6U1B4_9ACTN</name>
<evidence type="ECO:0000313" key="1">
    <source>
        <dbReference type="EMBL" id="SCL47671.1"/>
    </source>
</evidence>
<dbReference type="AlphaFoldDB" id="A0A1C6U1B4"/>
<proteinExistence type="predicted"/>
<accession>A0A1C6U1B4</accession>
<protein>
    <submittedName>
        <fullName evidence="1">Uncharacterized protein</fullName>
    </submittedName>
</protein>
<sequence>MITALPVSRASRTLGGVTNRRVDSPLTPTRRAAGLLAGLALGVALLAGCSSEGARTDCGLDACTVTFDRGVEASATILGVEAKLVGAQGDQVTVEVAGEQLSLTTGQQATEVGGFSVTLDSVTDQEVKIRVARNAGN</sequence>
<organism evidence="1 2">
    <name type="scientific">Micromonospora citrea</name>
    <dbReference type="NCBI Taxonomy" id="47855"/>
    <lineage>
        <taxon>Bacteria</taxon>
        <taxon>Bacillati</taxon>
        <taxon>Actinomycetota</taxon>
        <taxon>Actinomycetes</taxon>
        <taxon>Micromonosporales</taxon>
        <taxon>Micromonosporaceae</taxon>
        <taxon>Micromonospora</taxon>
    </lineage>
</organism>